<dbReference type="AlphaFoldDB" id="A0A518DHM2"/>
<sequence>MSKVNEVQPPEESKSEAELKRPDKRHGLSQRDFNVFLKAMLHPAVMPEWDDDRHCAEYTAAVRDVVLALEREGAGADDREVRQEDTEPGPADRDFVAELAVLYRQTPDAQTFVLLARRVQAVFQGRADPTIALAFSHAFWNTPEPGLLERKRQA</sequence>
<name>A0A518DHM2_9BACT</name>
<feature type="region of interest" description="Disordered" evidence="1">
    <location>
        <begin position="1"/>
        <end position="26"/>
    </location>
</feature>
<evidence type="ECO:0000313" key="2">
    <source>
        <dbReference type="EMBL" id="QDU90964.1"/>
    </source>
</evidence>
<accession>A0A518DHM2</accession>
<gene>
    <name evidence="2" type="ORF">Pla175_43780</name>
</gene>
<proteinExistence type="predicted"/>
<evidence type="ECO:0000313" key="3">
    <source>
        <dbReference type="Proteomes" id="UP000317429"/>
    </source>
</evidence>
<protein>
    <submittedName>
        <fullName evidence="2">Uncharacterized protein</fullName>
    </submittedName>
</protein>
<dbReference type="Proteomes" id="UP000317429">
    <property type="component" value="Chromosome"/>
</dbReference>
<evidence type="ECO:0000256" key="1">
    <source>
        <dbReference type="SAM" id="MobiDB-lite"/>
    </source>
</evidence>
<organism evidence="2 3">
    <name type="scientific">Pirellulimonas nuda</name>
    <dbReference type="NCBI Taxonomy" id="2528009"/>
    <lineage>
        <taxon>Bacteria</taxon>
        <taxon>Pseudomonadati</taxon>
        <taxon>Planctomycetota</taxon>
        <taxon>Planctomycetia</taxon>
        <taxon>Pirellulales</taxon>
        <taxon>Lacipirellulaceae</taxon>
        <taxon>Pirellulimonas</taxon>
    </lineage>
</organism>
<keyword evidence="3" id="KW-1185">Reference proteome</keyword>
<dbReference type="EMBL" id="CP036291">
    <property type="protein sequence ID" value="QDU90964.1"/>
    <property type="molecule type" value="Genomic_DNA"/>
</dbReference>
<feature type="compositionally biased region" description="Basic and acidic residues" evidence="1">
    <location>
        <begin position="11"/>
        <end position="21"/>
    </location>
</feature>
<dbReference type="KEGG" id="pnd:Pla175_43780"/>
<reference evidence="2 3" key="1">
    <citation type="submission" date="2019-02" db="EMBL/GenBank/DDBJ databases">
        <title>Deep-cultivation of Planctomycetes and their phenomic and genomic characterization uncovers novel biology.</title>
        <authorList>
            <person name="Wiegand S."/>
            <person name="Jogler M."/>
            <person name="Boedeker C."/>
            <person name="Pinto D."/>
            <person name="Vollmers J."/>
            <person name="Rivas-Marin E."/>
            <person name="Kohn T."/>
            <person name="Peeters S.H."/>
            <person name="Heuer A."/>
            <person name="Rast P."/>
            <person name="Oberbeckmann S."/>
            <person name="Bunk B."/>
            <person name="Jeske O."/>
            <person name="Meyerdierks A."/>
            <person name="Storesund J.E."/>
            <person name="Kallscheuer N."/>
            <person name="Luecker S."/>
            <person name="Lage O.M."/>
            <person name="Pohl T."/>
            <person name="Merkel B.J."/>
            <person name="Hornburger P."/>
            <person name="Mueller R.-W."/>
            <person name="Bruemmer F."/>
            <person name="Labrenz M."/>
            <person name="Spormann A.M."/>
            <person name="Op den Camp H."/>
            <person name="Overmann J."/>
            <person name="Amann R."/>
            <person name="Jetten M.S.M."/>
            <person name="Mascher T."/>
            <person name="Medema M.H."/>
            <person name="Devos D.P."/>
            <person name="Kaster A.-K."/>
            <person name="Ovreas L."/>
            <person name="Rohde M."/>
            <person name="Galperin M.Y."/>
            <person name="Jogler C."/>
        </authorList>
    </citation>
    <scope>NUCLEOTIDE SEQUENCE [LARGE SCALE GENOMIC DNA]</scope>
    <source>
        <strain evidence="2 3">Pla175</strain>
    </source>
</reference>